<proteinExistence type="predicted"/>
<gene>
    <name evidence="1" type="ORF">MCOR_32257</name>
</gene>
<dbReference type="AlphaFoldDB" id="A0A6J8CRC1"/>
<accession>A0A6J8CRC1</accession>
<protein>
    <submittedName>
        <fullName evidence="1">Uncharacterized protein</fullName>
    </submittedName>
</protein>
<evidence type="ECO:0000313" key="2">
    <source>
        <dbReference type="Proteomes" id="UP000507470"/>
    </source>
</evidence>
<dbReference type="OrthoDB" id="6070554at2759"/>
<reference evidence="1 2" key="1">
    <citation type="submission" date="2020-06" db="EMBL/GenBank/DDBJ databases">
        <authorList>
            <person name="Li R."/>
            <person name="Bekaert M."/>
        </authorList>
    </citation>
    <scope>NUCLEOTIDE SEQUENCE [LARGE SCALE GENOMIC DNA]</scope>
    <source>
        <strain evidence="2">wild</strain>
    </source>
</reference>
<dbReference type="InterPro" id="IPR010404">
    <property type="entry name" value="CpcT/CpeT"/>
</dbReference>
<dbReference type="Pfam" id="PF06206">
    <property type="entry name" value="CpeT"/>
    <property type="match status" value="1"/>
</dbReference>
<dbReference type="InterPro" id="IPR038672">
    <property type="entry name" value="CpcT/CpeT_sf"/>
</dbReference>
<keyword evidence="2" id="KW-1185">Reference proteome</keyword>
<sequence length="485" mass="55859">MTNNLESVLIHIIQFGYYSNHQQYVLDVTNEVPSGRRHLSLQTVIRPVYIPFLEDSFNVYIEQYVNNRRNKPFKQWLYSFQVDNQGRAIRMRNLLLRDSEKLKRIHKNLENIQELTEKDIYSRENCDMLWRKLKKKYFHGATGRDCVAYVNGEKLRIETSATLDTRSLQWQEGCYRPHNIKSSSSKVPQSSNNVVRRQGHGHMGNQLPFSDGISANQHAKIWNLETFDDITDKLTSGRSVYVVVDATTCSKSGYPVPNRFHFGMHIDNFEISLDKRKFHGDLLKFSAMKKVLHESDIKDILREVKVYRDGTVVVDYYIMDSFSNHVTQQAMAVCRIYNSQTKDGHVKFTSDPFKLVKSVKSFGALRAALKKGRDAKMVVDLTKCSHTLDKTTIIGGTLKDYDFLNSGNTIAATIERIHSNMDTESIITSKNAFALFSINNRMTLTLKSRNISKNSSDFFLDKTIQHRCIIGKDTKKNGLALFYSQ</sequence>
<dbReference type="GO" id="GO:0016829">
    <property type="term" value="F:lyase activity"/>
    <property type="evidence" value="ECO:0007669"/>
    <property type="project" value="InterPro"/>
</dbReference>
<dbReference type="EMBL" id="CACVKT020005775">
    <property type="protein sequence ID" value="CAC5397847.1"/>
    <property type="molecule type" value="Genomic_DNA"/>
</dbReference>
<organism evidence="1 2">
    <name type="scientific">Mytilus coruscus</name>
    <name type="common">Sea mussel</name>
    <dbReference type="NCBI Taxonomy" id="42192"/>
    <lineage>
        <taxon>Eukaryota</taxon>
        <taxon>Metazoa</taxon>
        <taxon>Spiralia</taxon>
        <taxon>Lophotrochozoa</taxon>
        <taxon>Mollusca</taxon>
        <taxon>Bivalvia</taxon>
        <taxon>Autobranchia</taxon>
        <taxon>Pteriomorphia</taxon>
        <taxon>Mytilida</taxon>
        <taxon>Mytiloidea</taxon>
        <taxon>Mytilidae</taxon>
        <taxon>Mytilinae</taxon>
        <taxon>Mytilus</taxon>
    </lineage>
</organism>
<name>A0A6J8CRC1_MYTCO</name>
<dbReference type="Gene3D" id="2.40.128.590">
    <property type="entry name" value="CpcT/CpeT domain"/>
    <property type="match status" value="1"/>
</dbReference>
<evidence type="ECO:0000313" key="1">
    <source>
        <dbReference type="EMBL" id="CAC5397847.1"/>
    </source>
</evidence>
<dbReference type="Proteomes" id="UP000507470">
    <property type="component" value="Unassembled WGS sequence"/>
</dbReference>